<dbReference type="InterPro" id="IPR000008">
    <property type="entry name" value="C2_dom"/>
</dbReference>
<evidence type="ECO:0000313" key="4">
    <source>
        <dbReference type="Proteomes" id="UP000053201"/>
    </source>
</evidence>
<dbReference type="Pfam" id="PF24656">
    <property type="entry name" value="CEPT76_peptidase"/>
    <property type="match status" value="1"/>
</dbReference>
<dbReference type="InterPro" id="IPR052434">
    <property type="entry name" value="Tectonic-like_complex_comp"/>
</dbReference>
<dbReference type="InParanoid" id="A0A0L0HCW6"/>
<evidence type="ECO:0000313" key="3">
    <source>
        <dbReference type="EMBL" id="KNC98997.1"/>
    </source>
</evidence>
<dbReference type="PROSITE" id="PS50004">
    <property type="entry name" value="C2"/>
    <property type="match status" value="1"/>
</dbReference>
<dbReference type="VEuPathDB" id="FungiDB:SPPG_09335"/>
<dbReference type="InterPro" id="IPR056288">
    <property type="entry name" value="CEP76_C"/>
</dbReference>
<dbReference type="SUPFAM" id="SSF49562">
    <property type="entry name" value="C2 domain (Calcium/lipid-binding domain, CaLB)"/>
    <property type="match status" value="1"/>
</dbReference>
<organism evidence="3 4">
    <name type="scientific">Spizellomyces punctatus (strain DAOM BR117)</name>
    <dbReference type="NCBI Taxonomy" id="645134"/>
    <lineage>
        <taxon>Eukaryota</taxon>
        <taxon>Fungi</taxon>
        <taxon>Fungi incertae sedis</taxon>
        <taxon>Chytridiomycota</taxon>
        <taxon>Chytridiomycota incertae sedis</taxon>
        <taxon>Chytridiomycetes</taxon>
        <taxon>Spizellomycetales</taxon>
        <taxon>Spizellomycetaceae</taxon>
        <taxon>Spizellomyces</taxon>
    </lineage>
</organism>
<proteinExistence type="predicted"/>
<feature type="compositionally biased region" description="Basic and acidic residues" evidence="1">
    <location>
        <begin position="96"/>
        <end position="106"/>
    </location>
</feature>
<dbReference type="STRING" id="645134.A0A0L0HCW6"/>
<dbReference type="Pfam" id="PF24652">
    <property type="entry name" value="CEP76_C"/>
    <property type="match status" value="1"/>
</dbReference>
<dbReference type="PANTHER" id="PTHR20837:SF0">
    <property type="entry name" value="COILED-COIL AND C2 DOMAIN-CONTAINING PROTEIN 2A"/>
    <property type="match status" value="1"/>
</dbReference>
<name>A0A0L0HCW6_SPIPD</name>
<dbReference type="GeneID" id="27692460"/>
<dbReference type="OMA" id="NADNIWF"/>
<dbReference type="eggNOG" id="KOG3639">
    <property type="taxonomic scope" value="Eukaryota"/>
</dbReference>
<gene>
    <name evidence="3" type="ORF">SPPG_09335</name>
</gene>
<sequence length="1163" mass="131530">MLEEIRETRLLRDAEAQTDRLLEFKILQGWSQLKQIRETEGFASTSLKVIVRSSETIEDEDTKALRVEIANELSELSDMHELEKLDTTSVTEEESGLERQDTKDQLGAEQDTDNASTHGSQGKLRKDRKKRSDPALQTGQTKMGGFNAKRLKSQISKRLESSHRQPGFPILSFACNHTSVITPIAECPKFEQNRRQTTPPTFCLRLLYNRKEMTRTTAHTLDMSTFSVQFNNIDQRGSNIVASSKALGTLGRKTAIRVGARVKEVPECLEAEVYEKTAFGETLLCRIPIPIPSATETTNAIDRTPHALHFTGKSSYDATVGRGDERWLSGVVTLGCAWGVDDGGKSLGPLIQSNDLDARRNVREPNHLAAMMGPNGAINMRKLMDWVQSLPVDPNDPRSQDTLRLKRLAEASSSSEGTSAMEYWSSKKFCRLEIPAWIRAMALDVAVDNELNEKRFTLIKDRETKRGHITAEHLSPIPLLDEEIDEGMMQEMLDSDKTPQLYPMLSRHSSTLSLLNSAPTAQSDLSTPETTFLQRLRSHQLLRSTIHPQPKRHSDYVREEKLADRPQKGFFLTEWFRPRRPLRPYREDRREALTNGLQPEGCRLMVQILRGSNIPVRKDRKSIHDVVETESDGPVWVRPYVQLTFQNRHARTTTGEGPNPQWNETLMLPVTPPRGDQAGVEGELDAEEVRFDLFDEMLVDLMQEERDRDTQIHRRKDRTWLGSLTIPFSAIHEQIRLAGDFPVKLPCASIGYEHAPLAMPIAAVPVGIEPNKGTSLYMFITLDPPLAQPTEVKTKVQSLESLHLLRYCSSFPSTLPAHVQSRHIRITTTTLSQQTALISRFLRPQAPPPGLPTTPVHLLRYVTLLPYLPSRMIYPHSCWATTEQMMTLGAGGAAEHAILLCNYFKWCLKDVDSWVVLGRDVAKGRVAWVLTREEHERAILKEWKLWDPVDGTVWTVKDALCPLIEIGQLFDQDNVWVNIQQQADPARMSFNLRDNRSWRPLFHRAFPKPEGPSLQLEEPIYKTPDLAKLHEIEGRLERAIIAGIETWRGNKPTRWNRLASRTLFSALPTLETAVCTQTSNEQVSSSLSSLQDLSRLRAVYRLKGSPISLPYTDTNDILAAVQATDVHACADEWCEFACAVWCCGYAGEVVGVWIWIACLLRGR</sequence>
<protein>
    <recommendedName>
        <fullName evidence="2">C2 domain-containing protein</fullName>
    </recommendedName>
</protein>
<dbReference type="InterPro" id="IPR028928">
    <property type="entry name" value="CC2D2AN-C2"/>
</dbReference>
<dbReference type="Pfam" id="PF00168">
    <property type="entry name" value="C2"/>
    <property type="match status" value="1"/>
</dbReference>
<dbReference type="AlphaFoldDB" id="A0A0L0HCW6"/>
<dbReference type="Pfam" id="PF15625">
    <property type="entry name" value="CC2D2AN-C2"/>
    <property type="match status" value="2"/>
</dbReference>
<dbReference type="EMBL" id="KQ257459">
    <property type="protein sequence ID" value="KNC98997.1"/>
    <property type="molecule type" value="Genomic_DNA"/>
</dbReference>
<dbReference type="Proteomes" id="UP000053201">
    <property type="component" value="Unassembled WGS sequence"/>
</dbReference>
<dbReference type="PANTHER" id="PTHR20837">
    <property type="entry name" value="CENTROSOMAL PROTEIN-RELATED"/>
    <property type="match status" value="1"/>
</dbReference>
<accession>A0A0L0HCW6</accession>
<feature type="region of interest" description="Disordered" evidence="1">
    <location>
        <begin position="78"/>
        <end position="147"/>
    </location>
</feature>
<dbReference type="SMART" id="SM00239">
    <property type="entry name" value="C2"/>
    <property type="match status" value="1"/>
</dbReference>
<dbReference type="GO" id="GO:1904491">
    <property type="term" value="P:protein localization to ciliary transition zone"/>
    <property type="evidence" value="ECO:0007669"/>
    <property type="project" value="TreeGrafter"/>
</dbReference>
<dbReference type="GO" id="GO:1905515">
    <property type="term" value="P:non-motile cilium assembly"/>
    <property type="evidence" value="ECO:0007669"/>
    <property type="project" value="TreeGrafter"/>
</dbReference>
<evidence type="ECO:0000259" key="2">
    <source>
        <dbReference type="PROSITE" id="PS50004"/>
    </source>
</evidence>
<feature type="domain" description="C2" evidence="2">
    <location>
        <begin position="584"/>
        <end position="741"/>
    </location>
</feature>
<dbReference type="InterPro" id="IPR056290">
    <property type="entry name" value="CEPT76/DRC7_peptidase-like_dom"/>
</dbReference>
<dbReference type="InterPro" id="IPR035892">
    <property type="entry name" value="C2_domain_sf"/>
</dbReference>
<dbReference type="GO" id="GO:0035869">
    <property type="term" value="C:ciliary transition zone"/>
    <property type="evidence" value="ECO:0007669"/>
    <property type="project" value="TreeGrafter"/>
</dbReference>
<evidence type="ECO:0000256" key="1">
    <source>
        <dbReference type="SAM" id="MobiDB-lite"/>
    </source>
</evidence>
<keyword evidence="4" id="KW-1185">Reference proteome</keyword>
<dbReference type="RefSeq" id="XP_016607037.1">
    <property type="nucleotide sequence ID" value="XM_016757494.1"/>
</dbReference>
<dbReference type="OrthoDB" id="2162143at2759"/>
<reference evidence="3 4" key="1">
    <citation type="submission" date="2009-08" db="EMBL/GenBank/DDBJ databases">
        <title>The Genome Sequence of Spizellomyces punctatus strain DAOM BR117.</title>
        <authorList>
            <consortium name="The Broad Institute Genome Sequencing Platform"/>
            <person name="Russ C."/>
            <person name="Cuomo C."/>
            <person name="Shea T."/>
            <person name="Young S.K."/>
            <person name="Zeng Q."/>
            <person name="Koehrsen M."/>
            <person name="Haas B."/>
            <person name="Borodovsky M."/>
            <person name="Guigo R."/>
            <person name="Alvarado L."/>
            <person name="Berlin A."/>
            <person name="Bochicchio J."/>
            <person name="Borenstein D."/>
            <person name="Chapman S."/>
            <person name="Chen Z."/>
            <person name="Engels R."/>
            <person name="Freedman E."/>
            <person name="Gellesch M."/>
            <person name="Goldberg J."/>
            <person name="Griggs A."/>
            <person name="Gujja S."/>
            <person name="Heiman D."/>
            <person name="Hepburn T."/>
            <person name="Howarth C."/>
            <person name="Jen D."/>
            <person name="Larson L."/>
            <person name="Lewis B."/>
            <person name="Mehta T."/>
            <person name="Park D."/>
            <person name="Pearson M."/>
            <person name="Roberts A."/>
            <person name="Saif S."/>
            <person name="Shenoy N."/>
            <person name="Sisk P."/>
            <person name="Stolte C."/>
            <person name="Sykes S."/>
            <person name="Thomson T."/>
            <person name="Walk T."/>
            <person name="White J."/>
            <person name="Yandava C."/>
            <person name="Burger G."/>
            <person name="Gray M.W."/>
            <person name="Holland P.W.H."/>
            <person name="King N."/>
            <person name="Lang F.B.F."/>
            <person name="Roger A.J."/>
            <person name="Ruiz-Trillo I."/>
            <person name="Lander E."/>
            <person name="Nusbaum C."/>
        </authorList>
    </citation>
    <scope>NUCLEOTIDE SEQUENCE [LARGE SCALE GENOMIC DNA]</scope>
    <source>
        <strain evidence="3 4">DAOM BR117</strain>
    </source>
</reference>
<dbReference type="Gene3D" id="2.60.40.150">
    <property type="entry name" value="C2 domain"/>
    <property type="match status" value="1"/>
</dbReference>